<keyword evidence="4" id="KW-1185">Reference proteome</keyword>
<feature type="domain" description="Phosphoribosyltransferase" evidence="2">
    <location>
        <begin position="199"/>
        <end position="239"/>
    </location>
</feature>
<dbReference type="Gene3D" id="3.40.50.2020">
    <property type="match status" value="1"/>
</dbReference>
<dbReference type="InParanoid" id="A0A3N1G936"/>
<dbReference type="PANTHER" id="PTHR47505:SF1">
    <property type="entry name" value="DNA UTILIZATION PROTEIN YHGH"/>
    <property type="match status" value="1"/>
</dbReference>
<organism evidence="3 4">
    <name type="scientific">Pseudokineococcus lusitanus</name>
    <dbReference type="NCBI Taxonomy" id="763993"/>
    <lineage>
        <taxon>Bacteria</taxon>
        <taxon>Bacillati</taxon>
        <taxon>Actinomycetota</taxon>
        <taxon>Actinomycetes</taxon>
        <taxon>Kineosporiales</taxon>
        <taxon>Kineosporiaceae</taxon>
        <taxon>Pseudokineococcus</taxon>
    </lineage>
</organism>
<dbReference type="GO" id="GO:0016757">
    <property type="term" value="F:glycosyltransferase activity"/>
    <property type="evidence" value="ECO:0007669"/>
    <property type="project" value="UniProtKB-KW"/>
</dbReference>
<reference evidence="3 4" key="1">
    <citation type="journal article" date="2015" name="Stand. Genomic Sci.">
        <title>Genomic Encyclopedia of Bacterial and Archaeal Type Strains, Phase III: the genomes of soil and plant-associated and newly described type strains.</title>
        <authorList>
            <person name="Whitman W.B."/>
            <person name="Woyke T."/>
            <person name="Klenk H.P."/>
            <person name="Zhou Y."/>
            <person name="Lilburn T.G."/>
            <person name="Beck B.J."/>
            <person name="De Vos P."/>
            <person name="Vandamme P."/>
            <person name="Eisen J.A."/>
            <person name="Garrity G."/>
            <person name="Hugenholtz P."/>
            <person name="Kyrpides N.C."/>
        </authorList>
    </citation>
    <scope>NUCLEOTIDE SEQUENCE [LARGE SCALE GENOMIC DNA]</scope>
    <source>
        <strain evidence="3 4">CECT 7306</strain>
    </source>
</reference>
<evidence type="ECO:0000313" key="3">
    <source>
        <dbReference type="EMBL" id="ROP26760.1"/>
    </source>
</evidence>
<proteinExistence type="inferred from homology"/>
<sequence length="258" mass="25579">MDLAARHAAPPGPVRAAATGLARLVWPVACPGCGEPDVPVCPGCAATVVRAGPVLRPAAAAGAPPVRAAAPYAGPARDVLLAWKERGRHDLAPLLAAGLRRAGAAAVAEGLLVGVPDGARPVLVPVPSSRRAVRQRGGDLVEDLARRWVRAAGPGGPGGVAPVLALRAGSGDQVGRGAAARRRARAGALVLRRRPPPVCVLVDDVVTTGATLAAAADALAGGGARVVAAVVVLATPAPRPVGEAARAVHGVVTRRPSP</sequence>
<dbReference type="OrthoDB" id="5244859at2"/>
<evidence type="ECO:0000256" key="1">
    <source>
        <dbReference type="ARBA" id="ARBA00008007"/>
    </source>
</evidence>
<dbReference type="InterPro" id="IPR000836">
    <property type="entry name" value="PRTase_dom"/>
</dbReference>
<protein>
    <submittedName>
        <fullName evidence="3">Putative amidophosphoribosyltransferase</fullName>
    </submittedName>
</protein>
<dbReference type="Pfam" id="PF00156">
    <property type="entry name" value="Pribosyltran"/>
    <property type="match status" value="1"/>
</dbReference>
<dbReference type="RefSeq" id="WP_123381291.1">
    <property type="nucleotide sequence ID" value="NZ_RJKN01000010.1"/>
</dbReference>
<evidence type="ECO:0000259" key="2">
    <source>
        <dbReference type="Pfam" id="PF00156"/>
    </source>
</evidence>
<keyword evidence="3" id="KW-0328">Glycosyltransferase</keyword>
<dbReference type="InterPro" id="IPR029057">
    <property type="entry name" value="PRTase-like"/>
</dbReference>
<evidence type="ECO:0000313" key="4">
    <source>
        <dbReference type="Proteomes" id="UP000276232"/>
    </source>
</evidence>
<accession>A0A3N1G936</accession>
<dbReference type="EMBL" id="RJKN01000010">
    <property type="protein sequence ID" value="ROP26760.1"/>
    <property type="molecule type" value="Genomic_DNA"/>
</dbReference>
<comment type="similarity">
    <text evidence="1">Belongs to the ComF/GntX family.</text>
</comment>
<gene>
    <name evidence="3" type="ORF">EDC03_3230</name>
</gene>
<dbReference type="PANTHER" id="PTHR47505">
    <property type="entry name" value="DNA UTILIZATION PROTEIN YHGH"/>
    <property type="match status" value="1"/>
</dbReference>
<keyword evidence="3" id="KW-0808">Transferase</keyword>
<dbReference type="Proteomes" id="UP000276232">
    <property type="component" value="Unassembled WGS sequence"/>
</dbReference>
<dbReference type="SUPFAM" id="SSF53271">
    <property type="entry name" value="PRTase-like"/>
    <property type="match status" value="1"/>
</dbReference>
<comment type="caution">
    <text evidence="3">The sequence shown here is derived from an EMBL/GenBank/DDBJ whole genome shotgun (WGS) entry which is preliminary data.</text>
</comment>
<dbReference type="AlphaFoldDB" id="A0A3N1G936"/>
<dbReference type="InterPro" id="IPR051910">
    <property type="entry name" value="ComF/GntX_DNA_util-trans"/>
</dbReference>
<name>A0A3N1G936_9ACTN</name>